<dbReference type="SUPFAM" id="SSF46689">
    <property type="entry name" value="Homeodomain-like"/>
    <property type="match status" value="1"/>
</dbReference>
<accession>A0ABW3SB56</accession>
<feature type="domain" description="TetR/AcrR type transcriptional regulator-like C-terminal" evidence="3">
    <location>
        <begin position="81"/>
        <end position="163"/>
    </location>
</feature>
<dbReference type="InterPro" id="IPR049149">
    <property type="entry name" value="TetR/AcrR_C"/>
</dbReference>
<protein>
    <submittedName>
        <fullName evidence="4">TetR/AcrR family transcriptional regulator</fullName>
    </submittedName>
</protein>
<name>A0ABW3SB56_9BACL</name>
<evidence type="ECO:0000259" key="2">
    <source>
        <dbReference type="Pfam" id="PF00440"/>
    </source>
</evidence>
<evidence type="ECO:0000256" key="1">
    <source>
        <dbReference type="ARBA" id="ARBA00023125"/>
    </source>
</evidence>
<dbReference type="EMBL" id="JBHTKZ010000009">
    <property type="protein sequence ID" value="MFD1181175.1"/>
    <property type="molecule type" value="Genomic_DNA"/>
</dbReference>
<keyword evidence="5" id="KW-1185">Reference proteome</keyword>
<dbReference type="Pfam" id="PF21303">
    <property type="entry name" value="TetR_C_39"/>
    <property type="match status" value="1"/>
</dbReference>
<dbReference type="InterPro" id="IPR009057">
    <property type="entry name" value="Homeodomain-like_sf"/>
</dbReference>
<gene>
    <name evidence="4" type="ORF">ACFQ2Z_07380</name>
</gene>
<feature type="domain" description="HTH tetR-type" evidence="2">
    <location>
        <begin position="2"/>
        <end position="35"/>
    </location>
</feature>
<dbReference type="PANTHER" id="PTHR43479:SF11">
    <property type="entry name" value="ACREF_ENVCD OPERON REPRESSOR-RELATED"/>
    <property type="match status" value="1"/>
</dbReference>
<organism evidence="4 5">
    <name type="scientific">Paenibacillus timonensis</name>
    <dbReference type="NCBI Taxonomy" id="225915"/>
    <lineage>
        <taxon>Bacteria</taxon>
        <taxon>Bacillati</taxon>
        <taxon>Bacillota</taxon>
        <taxon>Bacilli</taxon>
        <taxon>Bacillales</taxon>
        <taxon>Paenibacillaceae</taxon>
        <taxon>Paenibacillus</taxon>
    </lineage>
</organism>
<dbReference type="Pfam" id="PF00440">
    <property type="entry name" value="TetR_N"/>
    <property type="match status" value="1"/>
</dbReference>
<dbReference type="Proteomes" id="UP001597211">
    <property type="component" value="Unassembled WGS sequence"/>
</dbReference>
<evidence type="ECO:0000259" key="3">
    <source>
        <dbReference type="Pfam" id="PF21303"/>
    </source>
</evidence>
<evidence type="ECO:0000313" key="4">
    <source>
        <dbReference type="EMBL" id="MFD1181175.1"/>
    </source>
</evidence>
<dbReference type="Gene3D" id="1.10.357.10">
    <property type="entry name" value="Tetracycline Repressor, domain 2"/>
    <property type="match status" value="1"/>
</dbReference>
<keyword evidence="1" id="KW-0238">DNA-binding</keyword>
<comment type="caution">
    <text evidence="4">The sequence shown here is derived from an EMBL/GenBank/DDBJ whole genome shotgun (WGS) entry which is preliminary data.</text>
</comment>
<proteinExistence type="predicted"/>
<reference evidence="5" key="1">
    <citation type="journal article" date="2019" name="Int. J. Syst. Evol. Microbiol.">
        <title>The Global Catalogue of Microorganisms (GCM) 10K type strain sequencing project: providing services to taxonomists for standard genome sequencing and annotation.</title>
        <authorList>
            <consortium name="The Broad Institute Genomics Platform"/>
            <consortium name="The Broad Institute Genome Sequencing Center for Infectious Disease"/>
            <person name="Wu L."/>
            <person name="Ma J."/>
        </authorList>
    </citation>
    <scope>NUCLEOTIDE SEQUENCE [LARGE SCALE GENOMIC DNA]</scope>
    <source>
        <strain evidence="5">CCUG 48216</strain>
    </source>
</reference>
<sequence>MRNGYENTTLALILKELSIPKGVFYHYFASKEECADLCIEMRVNLCIGKMLDNDSLELSADQRLIRMMLFCVRFFHDDEQEDARMNAPDNAVFHQKLMIALTRQLAPVYSKMIAKGVEEQVFGTEFPLEAAEMIISLANFYLDADLFRWEQEMMDKKILAFSDAMEKILGARKGTFHFIGSMR</sequence>
<dbReference type="PANTHER" id="PTHR43479">
    <property type="entry name" value="ACREF/ENVCD OPERON REPRESSOR-RELATED"/>
    <property type="match status" value="1"/>
</dbReference>
<evidence type="ECO:0000313" key="5">
    <source>
        <dbReference type="Proteomes" id="UP001597211"/>
    </source>
</evidence>
<dbReference type="InterPro" id="IPR050624">
    <property type="entry name" value="HTH-type_Tx_Regulator"/>
</dbReference>
<dbReference type="InterPro" id="IPR001647">
    <property type="entry name" value="HTH_TetR"/>
</dbReference>